<accession>A0A504YL68</accession>
<organism evidence="4 5">
    <name type="scientific">Fasciola gigantica</name>
    <name type="common">Giant liver fluke</name>
    <dbReference type="NCBI Taxonomy" id="46835"/>
    <lineage>
        <taxon>Eukaryota</taxon>
        <taxon>Metazoa</taxon>
        <taxon>Spiralia</taxon>
        <taxon>Lophotrochozoa</taxon>
        <taxon>Platyhelminthes</taxon>
        <taxon>Trematoda</taxon>
        <taxon>Digenea</taxon>
        <taxon>Plagiorchiida</taxon>
        <taxon>Echinostomata</taxon>
        <taxon>Echinostomatoidea</taxon>
        <taxon>Fasciolidae</taxon>
        <taxon>Fasciola</taxon>
    </lineage>
</organism>
<proteinExistence type="predicted"/>
<gene>
    <name evidence="4" type="ORF">FGIG_04747</name>
</gene>
<feature type="compositionally biased region" description="Basic residues" evidence="2">
    <location>
        <begin position="589"/>
        <end position="598"/>
    </location>
</feature>
<dbReference type="STRING" id="46835.A0A504YL68"/>
<dbReference type="OrthoDB" id="515401at2759"/>
<keyword evidence="1" id="KW-0479">Metal-binding</keyword>
<dbReference type="AlphaFoldDB" id="A0A504YL68"/>
<comment type="caution">
    <text evidence="4">The sequence shown here is derived from an EMBL/GenBank/DDBJ whole genome shotgun (WGS) entry which is preliminary data.</text>
</comment>
<feature type="region of interest" description="Disordered" evidence="2">
    <location>
        <begin position="377"/>
        <end position="420"/>
    </location>
</feature>
<keyword evidence="1" id="KW-0863">Zinc-finger</keyword>
<dbReference type="PROSITE" id="PS50114">
    <property type="entry name" value="GATA_ZN_FINGER_2"/>
    <property type="match status" value="1"/>
</dbReference>
<dbReference type="GO" id="GO:0006355">
    <property type="term" value="P:regulation of DNA-templated transcription"/>
    <property type="evidence" value="ECO:0007669"/>
    <property type="project" value="InterPro"/>
</dbReference>
<evidence type="ECO:0000256" key="2">
    <source>
        <dbReference type="SAM" id="MobiDB-lite"/>
    </source>
</evidence>
<feature type="compositionally biased region" description="Basic and acidic residues" evidence="2">
    <location>
        <begin position="384"/>
        <end position="417"/>
    </location>
</feature>
<evidence type="ECO:0000313" key="5">
    <source>
        <dbReference type="Proteomes" id="UP000316759"/>
    </source>
</evidence>
<protein>
    <recommendedName>
        <fullName evidence="3">GATA-type domain-containing protein</fullName>
    </recommendedName>
</protein>
<feature type="region of interest" description="Disordered" evidence="2">
    <location>
        <begin position="481"/>
        <end position="512"/>
    </location>
</feature>
<dbReference type="InterPro" id="IPR000679">
    <property type="entry name" value="Znf_GATA"/>
</dbReference>
<feature type="region of interest" description="Disordered" evidence="2">
    <location>
        <begin position="556"/>
        <end position="598"/>
    </location>
</feature>
<dbReference type="EMBL" id="SUNJ01007414">
    <property type="protein sequence ID" value="TPP62023.1"/>
    <property type="molecule type" value="Genomic_DNA"/>
</dbReference>
<reference evidence="4 5" key="1">
    <citation type="submission" date="2019-04" db="EMBL/GenBank/DDBJ databases">
        <title>Annotation for the trematode Fasciola gigantica.</title>
        <authorList>
            <person name="Choi Y.-J."/>
        </authorList>
    </citation>
    <scope>NUCLEOTIDE SEQUENCE [LARGE SCALE GENOMIC DNA]</scope>
    <source>
        <strain evidence="4">Uganda_cow_1</strain>
    </source>
</reference>
<dbReference type="GO" id="GO:0008270">
    <property type="term" value="F:zinc ion binding"/>
    <property type="evidence" value="ECO:0007669"/>
    <property type="project" value="UniProtKB-KW"/>
</dbReference>
<feature type="compositionally biased region" description="Polar residues" evidence="2">
    <location>
        <begin position="481"/>
        <end position="507"/>
    </location>
</feature>
<keyword evidence="1" id="KW-0862">Zinc</keyword>
<sequence>MDHNNNTDKAHQPVCSLNDNGIPTICHQTGHIQKSRFIKLLNSDCVHKQNHSGRHFAFNPIADMLTVPYEVPLVPGGAVTGANTDLYSSRMISTPLQQLQAYSEQYMRQNGPPTLPSPMSTKLPGLTENEQIRTHWHGSNPYMNPEAQVSDVRFCNFQTTETTPVVEPIDDYKQLNNYPHPHQTIQLPGYSHPVHYYASDTGIEPGETPAPSSCGTPNSGPRLFASDIEEKVDSVQQNQYSAAAAVAAAYAYASKYVQAAGHQQFHSSYKNPEMDDEEVGQLPDCPSNLLANPFPASYFGFHSSYPTWWNDRLAQPRSSGTNPYHPPLPGNGLPFCNHGAHRDTINIDRVLVSEHKFQPTDDRQHSALLYASPCTHLNRTHSNRSTESDRQDETSMQETKEPEMHSVKQEQSMEPKWPDTTPGYEAVDQCSFPNYDLHVWPPERECVKCGKPATSVWEPDGTGHFLCKDCVEEKRTGPHTVMTSPGTSTHDNSPSACPSNQQANSCPIESDPAHSADRCKPDYYPGVPSFPKTSTECKSPVKEELPDSDELRLMNARGRGITGPSPGKLPLNRKMRRRPTSMRKDAIQTRKRKSKKRRDYSLALAAVAAASANSATALAAALQHQQQRNQTNTSPSSFSNGPLVVPSIYGTGHLLGNRTLGTSLFAFGSPFGNKSVTGSASIYPSALRDEEKDGKLSVNESARYNAPDCIIPGASREHCGFNEQLSHSIWSPGRMNTTRSMLDYHCQVRLSYQLQQRSSLPPINIHSSLVDPLLCSATALRYQPRSDSVGPGEIRSNPNDRIIPPSEAHSTFWDAYPSAESYLLEPQRSQIGFGTQMVMSSLPYSTNMHNNQLNSTNLIVQSATETESSGPVTMGSDIIYQNYSRNAVQSAIEYQP</sequence>
<evidence type="ECO:0000259" key="3">
    <source>
        <dbReference type="PROSITE" id="PS50114"/>
    </source>
</evidence>
<name>A0A504YL68_FASGI</name>
<keyword evidence="5" id="KW-1185">Reference proteome</keyword>
<feature type="domain" description="GATA-type" evidence="3">
    <location>
        <begin position="444"/>
        <end position="470"/>
    </location>
</feature>
<evidence type="ECO:0000256" key="1">
    <source>
        <dbReference type="PROSITE-ProRule" id="PRU00094"/>
    </source>
</evidence>
<feature type="compositionally biased region" description="Basic residues" evidence="2">
    <location>
        <begin position="571"/>
        <end position="581"/>
    </location>
</feature>
<dbReference type="GO" id="GO:0043565">
    <property type="term" value="F:sequence-specific DNA binding"/>
    <property type="evidence" value="ECO:0007669"/>
    <property type="project" value="InterPro"/>
</dbReference>
<evidence type="ECO:0000313" key="4">
    <source>
        <dbReference type="EMBL" id="TPP62023.1"/>
    </source>
</evidence>
<feature type="compositionally biased region" description="Polar residues" evidence="2">
    <location>
        <begin position="623"/>
        <end position="640"/>
    </location>
</feature>
<feature type="region of interest" description="Disordered" evidence="2">
    <location>
        <begin position="621"/>
        <end position="640"/>
    </location>
</feature>
<dbReference type="Proteomes" id="UP000316759">
    <property type="component" value="Unassembled WGS sequence"/>
</dbReference>